<gene>
    <name evidence="2" type="ORF">AB1Y20_002769</name>
</gene>
<feature type="transmembrane region" description="Helical" evidence="1">
    <location>
        <begin position="68"/>
        <end position="90"/>
    </location>
</feature>
<protein>
    <submittedName>
        <fullName evidence="2">Uncharacterized protein</fullName>
    </submittedName>
</protein>
<evidence type="ECO:0000313" key="2">
    <source>
        <dbReference type="EMBL" id="KAL1518478.1"/>
    </source>
</evidence>
<keyword evidence="3" id="KW-1185">Reference proteome</keyword>
<feature type="transmembrane region" description="Helical" evidence="1">
    <location>
        <begin position="36"/>
        <end position="56"/>
    </location>
</feature>
<proteinExistence type="predicted"/>
<accession>A0AB34JAI4</accession>
<comment type="caution">
    <text evidence="2">The sequence shown here is derived from an EMBL/GenBank/DDBJ whole genome shotgun (WGS) entry which is preliminary data.</text>
</comment>
<name>A0AB34JAI4_PRYPA</name>
<dbReference type="Proteomes" id="UP001515480">
    <property type="component" value="Unassembled WGS sequence"/>
</dbReference>
<evidence type="ECO:0000313" key="3">
    <source>
        <dbReference type="Proteomes" id="UP001515480"/>
    </source>
</evidence>
<keyword evidence="1" id="KW-1133">Transmembrane helix</keyword>
<keyword evidence="1" id="KW-0812">Transmembrane</keyword>
<reference evidence="2 3" key="1">
    <citation type="journal article" date="2024" name="Science">
        <title>Giant polyketide synthase enzymes in the biosynthesis of giant marine polyether toxins.</title>
        <authorList>
            <person name="Fallon T.R."/>
            <person name="Shende V.V."/>
            <person name="Wierzbicki I.H."/>
            <person name="Pendleton A.L."/>
            <person name="Watervoot N.F."/>
            <person name="Auber R.P."/>
            <person name="Gonzalez D.J."/>
            <person name="Wisecaver J.H."/>
            <person name="Moore B.S."/>
        </authorList>
    </citation>
    <scope>NUCLEOTIDE SEQUENCE [LARGE SCALE GENOMIC DNA]</scope>
    <source>
        <strain evidence="2 3">12B1</strain>
    </source>
</reference>
<sequence>MAPHPPRLLAYAPVGTHSATGANPEEASVEVHGKTLILAAGLGWLYGLGCVVGPFYGVGVGLTFPGGVLAGAGGGVGVVIGIGMGAGAVWGSGRGHVVGYSVSPPMNPPFAAGYPKSWPVFPSSKRSAWGGEGADLDFRLRSALHSLRSAALRRLQSFRRPRVSLLHEPTAPHPPLAFAAPPRRRACASGRAVSAAARAPPQLPRRREICAPRVWAAGARCS</sequence>
<dbReference type="EMBL" id="JBGBPQ010000010">
    <property type="protein sequence ID" value="KAL1518478.1"/>
    <property type="molecule type" value="Genomic_DNA"/>
</dbReference>
<keyword evidence="1" id="KW-0472">Membrane</keyword>
<organism evidence="2 3">
    <name type="scientific">Prymnesium parvum</name>
    <name type="common">Toxic golden alga</name>
    <dbReference type="NCBI Taxonomy" id="97485"/>
    <lineage>
        <taxon>Eukaryota</taxon>
        <taxon>Haptista</taxon>
        <taxon>Haptophyta</taxon>
        <taxon>Prymnesiophyceae</taxon>
        <taxon>Prymnesiales</taxon>
        <taxon>Prymnesiaceae</taxon>
        <taxon>Prymnesium</taxon>
    </lineage>
</organism>
<evidence type="ECO:0000256" key="1">
    <source>
        <dbReference type="SAM" id="Phobius"/>
    </source>
</evidence>
<dbReference type="AlphaFoldDB" id="A0AB34JAI4"/>